<comment type="caution">
    <text evidence="2">The sequence shown here is derived from an EMBL/GenBank/DDBJ whole genome shotgun (WGS) entry which is preliminary data.</text>
</comment>
<protein>
    <submittedName>
        <fullName evidence="2">Uncharacterized protein</fullName>
    </submittedName>
</protein>
<reference evidence="2" key="1">
    <citation type="submission" date="2023-06" db="EMBL/GenBank/DDBJ databases">
        <title>Genome-scale phylogeny and comparative genomics of the fungal order Sordariales.</title>
        <authorList>
            <consortium name="Lawrence Berkeley National Laboratory"/>
            <person name="Hensen N."/>
            <person name="Bonometti L."/>
            <person name="Westerberg I."/>
            <person name="Brannstrom I.O."/>
            <person name="Guillou S."/>
            <person name="Cros-Aarteil S."/>
            <person name="Calhoun S."/>
            <person name="Haridas S."/>
            <person name="Kuo A."/>
            <person name="Mondo S."/>
            <person name="Pangilinan J."/>
            <person name="Riley R."/>
            <person name="LaButti K."/>
            <person name="Andreopoulos B."/>
            <person name="Lipzen A."/>
            <person name="Chen C."/>
            <person name="Yanf M."/>
            <person name="Daum C."/>
            <person name="Ng V."/>
            <person name="Clum A."/>
            <person name="Steindorff A."/>
            <person name="Ohm R."/>
            <person name="Martin F."/>
            <person name="Silar P."/>
            <person name="Natvig D."/>
            <person name="Lalanne C."/>
            <person name="Gautier V."/>
            <person name="Ament-velasquez S.L."/>
            <person name="Kruys A."/>
            <person name="Hutchinson M.I."/>
            <person name="Powell A.J."/>
            <person name="Barry K."/>
            <person name="Miller A.N."/>
            <person name="Grigoriev I.V."/>
            <person name="Debuchy R."/>
            <person name="Gladieux P."/>
            <person name="Thoren M.H."/>
            <person name="Johannesson H."/>
        </authorList>
    </citation>
    <scope>NUCLEOTIDE SEQUENCE</scope>
    <source>
        <strain evidence="2">SMH3187-1</strain>
    </source>
</reference>
<accession>A0AA40EVB8</accession>
<gene>
    <name evidence="2" type="ORF">B0T18DRAFT_390702</name>
</gene>
<dbReference type="EMBL" id="JAUKUD010000004">
    <property type="protein sequence ID" value="KAK0746215.1"/>
    <property type="molecule type" value="Genomic_DNA"/>
</dbReference>
<sequence length="137" mass="15638">MLKRGETGPPQGRLPRPEARRKNSSSYNPRRVDTELRGGARMDMRLAEIQETFHVRPRARQWQPRRMDHATIMAAPPDVWGLGEKSTFGWASLLDVRGPAAPEYKESTRLQEPVFAVGSEAFVFQKDGHDPVERICR</sequence>
<evidence type="ECO:0000313" key="3">
    <source>
        <dbReference type="Proteomes" id="UP001172155"/>
    </source>
</evidence>
<feature type="region of interest" description="Disordered" evidence="1">
    <location>
        <begin position="1"/>
        <end position="39"/>
    </location>
</feature>
<name>A0AA40EVB8_9PEZI</name>
<organism evidence="2 3">
    <name type="scientific">Schizothecium vesticola</name>
    <dbReference type="NCBI Taxonomy" id="314040"/>
    <lineage>
        <taxon>Eukaryota</taxon>
        <taxon>Fungi</taxon>
        <taxon>Dikarya</taxon>
        <taxon>Ascomycota</taxon>
        <taxon>Pezizomycotina</taxon>
        <taxon>Sordariomycetes</taxon>
        <taxon>Sordariomycetidae</taxon>
        <taxon>Sordariales</taxon>
        <taxon>Schizotheciaceae</taxon>
        <taxon>Schizothecium</taxon>
    </lineage>
</organism>
<dbReference type="Proteomes" id="UP001172155">
    <property type="component" value="Unassembled WGS sequence"/>
</dbReference>
<evidence type="ECO:0000256" key="1">
    <source>
        <dbReference type="SAM" id="MobiDB-lite"/>
    </source>
</evidence>
<keyword evidence="3" id="KW-1185">Reference proteome</keyword>
<dbReference type="AlphaFoldDB" id="A0AA40EVB8"/>
<evidence type="ECO:0000313" key="2">
    <source>
        <dbReference type="EMBL" id="KAK0746215.1"/>
    </source>
</evidence>
<feature type="compositionally biased region" description="Basic and acidic residues" evidence="1">
    <location>
        <begin position="30"/>
        <end position="39"/>
    </location>
</feature>
<proteinExistence type="predicted"/>